<dbReference type="SMART" id="SM00966">
    <property type="entry name" value="SpoVT_AbrB"/>
    <property type="match status" value="1"/>
</dbReference>
<dbReference type="EMBL" id="CP013695">
    <property type="protein sequence ID" value="ALU30971.1"/>
    <property type="molecule type" value="Genomic_DNA"/>
</dbReference>
<accession>A0A0U3H5S0</accession>
<dbReference type="GO" id="GO:0003677">
    <property type="term" value="F:DNA binding"/>
    <property type="evidence" value="ECO:0007669"/>
    <property type="project" value="InterPro"/>
</dbReference>
<dbReference type="InterPro" id="IPR026022">
    <property type="entry name" value="PhoU_dom"/>
</dbReference>
<dbReference type="InterPro" id="IPR007159">
    <property type="entry name" value="SpoVT-AbrB_dom"/>
</dbReference>
<evidence type="ECO:0000313" key="5">
    <source>
        <dbReference type="Proteomes" id="UP000065473"/>
    </source>
</evidence>
<dbReference type="InterPro" id="IPR038078">
    <property type="entry name" value="PhoU-like_sf"/>
</dbReference>
<dbReference type="AlphaFoldDB" id="A0A0U3H5S0"/>
<dbReference type="GeneID" id="14552093"/>
<sequence length="336" mass="38567">MSKPIVRRIQLTGGSTYIISLPKGWVKQHSLKPGDEVEIAEDRQMRLILSPRAGNDTDKKERSITMNCEGADISFLVREIIAYYMAGYSLVDVYCNKFNTMEKEKIKELVRNRLLGAEVIDESSNNISIQFLVNEKDLSITKSLGRAFNISYNMFRDALNGLQKGDKELSKEIRNRDDDVDRFFFYTIRQLSLSVEYPDILDEEKFNLTQLTDISSIAKSIERVSDHAIRIAEQTQSIERLNNETVYNHGMSVIELYKTSFSAFSNRDRKRAHDVINKGFETLDTNSKLSENVIMNFHSLKDDSSTLIVLDSIRRVTRYSMDIAEATIDLLAKQTE</sequence>
<dbReference type="PANTHER" id="PTHR42930">
    <property type="entry name" value="PHOSPHATE-SPECIFIC TRANSPORT SYSTEM ACCESSORY PROTEIN PHOU"/>
    <property type="match status" value="1"/>
</dbReference>
<dbReference type="PaxDb" id="1435377-SUSAZ_07570"/>
<dbReference type="STRING" id="1435377.SUSAZ_07570"/>
<dbReference type="SUPFAM" id="SSF109755">
    <property type="entry name" value="PhoU-like"/>
    <property type="match status" value="1"/>
</dbReference>
<proteinExistence type="predicted"/>
<protein>
    <submittedName>
        <fullName evidence="2">Phosphate uptake regulator PhoU</fullName>
    </submittedName>
</protein>
<evidence type="ECO:0000259" key="1">
    <source>
        <dbReference type="SMART" id="SM00966"/>
    </source>
</evidence>
<evidence type="ECO:0000313" key="2">
    <source>
        <dbReference type="EMBL" id="ALU30255.1"/>
    </source>
</evidence>
<dbReference type="OMA" id="HICRIAY"/>
<organism evidence="2 5">
    <name type="scientific">Sulfolobus acidocaldarius</name>
    <dbReference type="NCBI Taxonomy" id="2285"/>
    <lineage>
        <taxon>Archaea</taxon>
        <taxon>Thermoproteota</taxon>
        <taxon>Thermoprotei</taxon>
        <taxon>Sulfolobales</taxon>
        <taxon>Sulfolobaceae</taxon>
        <taxon>Sulfolobus</taxon>
    </lineage>
</organism>
<feature type="domain" description="SpoVT-AbrB" evidence="1">
    <location>
        <begin position="11"/>
        <end position="57"/>
    </location>
</feature>
<dbReference type="EMBL" id="CP013694">
    <property type="protein sequence ID" value="ALU30255.1"/>
    <property type="molecule type" value="Genomic_DNA"/>
</dbReference>
<reference evidence="4 5" key="1">
    <citation type="submission" date="2015-12" db="EMBL/GenBank/DDBJ databases">
        <title>A stable core within a dynamic pangenome in Sulfolobus acidocaldarius.</title>
        <authorList>
            <person name="Anderson R."/>
            <person name="Kouris A."/>
            <person name="Seward C."/>
            <person name="Campbell K."/>
            <person name="Whitaker R."/>
        </authorList>
    </citation>
    <scope>NUCLEOTIDE SEQUENCE [LARGE SCALE GENOMIC DNA]</scope>
    <source>
        <strain evidence="2 5">GG12-C01-09</strain>
        <strain evidence="3 4">NG05B_CO5_07</strain>
    </source>
</reference>
<dbReference type="Proteomes" id="UP000060043">
    <property type="component" value="Chromosome"/>
</dbReference>
<dbReference type="PANTHER" id="PTHR42930:SF2">
    <property type="entry name" value="PHOU DOMAIN-CONTAINING PROTEIN"/>
    <property type="match status" value="1"/>
</dbReference>
<dbReference type="Proteomes" id="UP000065473">
    <property type="component" value="Chromosome"/>
</dbReference>
<dbReference type="Gene3D" id="1.20.58.220">
    <property type="entry name" value="Phosphate transport system protein phou homolog 2, domain 2"/>
    <property type="match status" value="2"/>
</dbReference>
<gene>
    <name evidence="2" type="ORF">ATY89_10105</name>
    <name evidence="3" type="ORF">ATZ20_01660</name>
</gene>
<dbReference type="GO" id="GO:0045936">
    <property type="term" value="P:negative regulation of phosphate metabolic process"/>
    <property type="evidence" value="ECO:0007669"/>
    <property type="project" value="InterPro"/>
</dbReference>
<dbReference type="OrthoDB" id="40991at2157"/>
<evidence type="ECO:0000313" key="4">
    <source>
        <dbReference type="Proteomes" id="UP000060043"/>
    </source>
</evidence>
<dbReference type="InterPro" id="IPR028366">
    <property type="entry name" value="PhoU"/>
</dbReference>
<dbReference type="Pfam" id="PF04014">
    <property type="entry name" value="MazE_antitoxin"/>
    <property type="match status" value="1"/>
</dbReference>
<name>A0A0U3H5S0_9CREN</name>
<dbReference type="RefSeq" id="WP_011278415.1">
    <property type="nucleotide sequence ID" value="NZ_BHWZ01000004.1"/>
</dbReference>
<dbReference type="Pfam" id="PF01895">
    <property type="entry name" value="PhoU"/>
    <property type="match status" value="1"/>
</dbReference>
<dbReference type="GO" id="GO:0030643">
    <property type="term" value="P:intracellular phosphate ion homeostasis"/>
    <property type="evidence" value="ECO:0007669"/>
    <property type="project" value="InterPro"/>
</dbReference>
<evidence type="ECO:0000313" key="3">
    <source>
        <dbReference type="EMBL" id="ALU30971.1"/>
    </source>
</evidence>